<dbReference type="Gene3D" id="3.40.630.30">
    <property type="match status" value="1"/>
</dbReference>
<dbReference type="Proteomes" id="UP000031838">
    <property type="component" value="Chromosome 2"/>
</dbReference>
<dbReference type="KEGG" id="bpla:bpln_2g09280"/>
<dbReference type="PROSITE" id="PS51186">
    <property type="entry name" value="GNAT"/>
    <property type="match status" value="1"/>
</dbReference>
<keyword evidence="3" id="KW-1185">Reference proteome</keyword>
<dbReference type="HOGENOM" id="CLU_068242_0_0_4"/>
<dbReference type="SUPFAM" id="SSF55729">
    <property type="entry name" value="Acyl-CoA N-acyltransferases (Nat)"/>
    <property type="match status" value="1"/>
</dbReference>
<dbReference type="AlphaFoldDB" id="A0A0B6S3F9"/>
<dbReference type="InterPro" id="IPR016181">
    <property type="entry name" value="Acyl_CoA_acyltransferase"/>
</dbReference>
<proteinExistence type="predicted"/>
<feature type="domain" description="N-acetyltransferase" evidence="1">
    <location>
        <begin position="139"/>
        <end position="277"/>
    </location>
</feature>
<protein>
    <recommendedName>
        <fullName evidence="1">N-acetyltransferase domain-containing protein</fullName>
    </recommendedName>
</protein>
<evidence type="ECO:0000313" key="3">
    <source>
        <dbReference type="Proteomes" id="UP000031838"/>
    </source>
</evidence>
<dbReference type="EMBL" id="CP002581">
    <property type="protein sequence ID" value="AJK48919.1"/>
    <property type="molecule type" value="Genomic_DNA"/>
</dbReference>
<gene>
    <name evidence="2" type="ORF">BGL_2c08390</name>
</gene>
<name>A0A0B6S3F9_BURPL</name>
<reference evidence="2 3" key="2">
    <citation type="journal article" date="2016" name="Appl. Microbiol. Biotechnol.">
        <title>Mutations improving production and secretion of extracellular lipase by Burkholderia glumae PG1.</title>
        <authorList>
            <person name="Knapp A."/>
            <person name="Voget S."/>
            <person name="Gao R."/>
            <person name="Zaburannyi N."/>
            <person name="Krysciak D."/>
            <person name="Breuer M."/>
            <person name="Hauer B."/>
            <person name="Streit W.R."/>
            <person name="Muller R."/>
            <person name="Daniel R."/>
            <person name="Jaeger K.E."/>
        </authorList>
    </citation>
    <scope>NUCLEOTIDE SEQUENCE [LARGE SCALE GENOMIC DNA]</scope>
    <source>
        <strain evidence="2 3">PG1</strain>
    </source>
</reference>
<evidence type="ECO:0000259" key="1">
    <source>
        <dbReference type="PROSITE" id="PS51186"/>
    </source>
</evidence>
<dbReference type="GO" id="GO:0016747">
    <property type="term" value="F:acyltransferase activity, transferring groups other than amino-acyl groups"/>
    <property type="evidence" value="ECO:0007669"/>
    <property type="project" value="InterPro"/>
</dbReference>
<organism evidence="2 3">
    <name type="scientific">Burkholderia plantarii</name>
    <dbReference type="NCBI Taxonomy" id="41899"/>
    <lineage>
        <taxon>Bacteria</taxon>
        <taxon>Pseudomonadati</taxon>
        <taxon>Pseudomonadota</taxon>
        <taxon>Betaproteobacteria</taxon>
        <taxon>Burkholderiales</taxon>
        <taxon>Burkholderiaceae</taxon>
        <taxon>Burkholderia</taxon>
    </lineage>
</organism>
<sequence>MNAFPTPRETAALADQAEAQAWADFIAAAPETLKTELCLGVEEVGDATLLIGPGTSLTYFNRVIGLGMRGEATANQVDRIVERYRRAGSSEWLLLWSDLARPATMPSMLTARGFTYPASSSWVKLYRDARAPAPVASELVIAEASADQAVELARVVVGVFGMPSFVCEWLVRVRGRTGWKLYAVLDGERIVGGGCLFVSGEQAWLGWGAIAESHRCRGGQSALIARRVEDAIASGARHLFAETGEPAEGSSNASLDNMLRNGFSRIVSRQNVMGPAF</sequence>
<dbReference type="CDD" id="cd04301">
    <property type="entry name" value="NAT_SF"/>
    <property type="match status" value="1"/>
</dbReference>
<dbReference type="KEGG" id="bgp:BGL_2c08390"/>
<accession>A0A0B6S3F9</accession>
<dbReference type="RefSeq" id="WP_052498417.1">
    <property type="nucleotide sequence ID" value="NZ_BSTO01000048.1"/>
</dbReference>
<reference evidence="3" key="1">
    <citation type="submission" date="2011-03" db="EMBL/GenBank/DDBJ databases">
        <authorList>
            <person name="Voget S."/>
            <person name="Streit W.R."/>
            <person name="Jaeger K.E."/>
            <person name="Daniel R."/>
        </authorList>
    </citation>
    <scope>NUCLEOTIDE SEQUENCE [LARGE SCALE GENOMIC DNA]</scope>
    <source>
        <strain evidence="3">PG1</strain>
    </source>
</reference>
<evidence type="ECO:0000313" key="2">
    <source>
        <dbReference type="EMBL" id="AJK48919.1"/>
    </source>
</evidence>
<dbReference type="InterPro" id="IPR000182">
    <property type="entry name" value="GNAT_dom"/>
</dbReference>